<evidence type="ECO:0000313" key="2">
    <source>
        <dbReference type="Proteomes" id="UP001178507"/>
    </source>
</evidence>
<proteinExistence type="predicted"/>
<evidence type="ECO:0000313" key="1">
    <source>
        <dbReference type="EMBL" id="CAJ1406837.1"/>
    </source>
</evidence>
<name>A0AA36NH25_9DINO</name>
<reference evidence="1" key="1">
    <citation type="submission" date="2023-08" db="EMBL/GenBank/DDBJ databases">
        <authorList>
            <person name="Chen Y."/>
            <person name="Shah S."/>
            <person name="Dougan E. K."/>
            <person name="Thang M."/>
            <person name="Chan C."/>
        </authorList>
    </citation>
    <scope>NUCLEOTIDE SEQUENCE</scope>
</reference>
<comment type="caution">
    <text evidence="1">The sequence shown here is derived from an EMBL/GenBank/DDBJ whole genome shotgun (WGS) entry which is preliminary data.</text>
</comment>
<keyword evidence="2" id="KW-1185">Reference proteome</keyword>
<gene>
    <name evidence="1" type="ORF">EVOR1521_LOCUS28694</name>
</gene>
<sequence length="154" mass="17525">MKAKSAKAKSKRLGKAESLTGDAWRHVRVTEALKLKLVHLQDKWLTVPALKAHGEIRKPITPSAERFLRKLEANGGERVPRSRKWGSRGVRTYQDEWVWPKKNEDYLFPALREDAELQRRNKDVVSAAIRRIRKSYTPPATSPTFGLILAGSEA</sequence>
<protein>
    <submittedName>
        <fullName evidence="1">Uncharacterized protein</fullName>
    </submittedName>
</protein>
<dbReference type="Proteomes" id="UP001178507">
    <property type="component" value="Unassembled WGS sequence"/>
</dbReference>
<dbReference type="EMBL" id="CAUJNA010003649">
    <property type="protein sequence ID" value="CAJ1406837.1"/>
    <property type="molecule type" value="Genomic_DNA"/>
</dbReference>
<accession>A0AA36NH25</accession>
<organism evidence="1 2">
    <name type="scientific">Effrenium voratum</name>
    <dbReference type="NCBI Taxonomy" id="2562239"/>
    <lineage>
        <taxon>Eukaryota</taxon>
        <taxon>Sar</taxon>
        <taxon>Alveolata</taxon>
        <taxon>Dinophyceae</taxon>
        <taxon>Suessiales</taxon>
        <taxon>Symbiodiniaceae</taxon>
        <taxon>Effrenium</taxon>
    </lineage>
</organism>
<dbReference type="AlphaFoldDB" id="A0AA36NH25"/>